<accession>J3LSS9</accession>
<evidence type="ECO:0000256" key="3">
    <source>
        <dbReference type="SAM" id="MobiDB-lite"/>
    </source>
</evidence>
<protein>
    <recommendedName>
        <fullName evidence="4">SMP domain-containing protein</fullName>
    </recommendedName>
</protein>
<feature type="region of interest" description="Disordered" evidence="3">
    <location>
        <begin position="1"/>
        <end position="23"/>
    </location>
</feature>
<evidence type="ECO:0000313" key="5">
    <source>
        <dbReference type="EnsemblPlants" id="OB03G41050.1"/>
    </source>
</evidence>
<name>J3LSS9_ORYBR</name>
<keyword evidence="6" id="KW-1185">Reference proteome</keyword>
<dbReference type="InterPro" id="IPR007011">
    <property type="entry name" value="LEA_SMP_dom"/>
</dbReference>
<dbReference type="InterPro" id="IPR042971">
    <property type="entry name" value="LEA_SMP"/>
</dbReference>
<feature type="domain" description="SMP" evidence="4">
    <location>
        <begin position="22"/>
        <end position="72"/>
    </location>
</feature>
<dbReference type="Gramene" id="OB03G41050.1">
    <property type="protein sequence ID" value="OB03G41050.1"/>
    <property type="gene ID" value="OB03G41050"/>
</dbReference>
<evidence type="ECO:0000259" key="4">
    <source>
        <dbReference type="Pfam" id="PF04927"/>
    </source>
</evidence>
<dbReference type="HOGENOM" id="CLU_2691688_0_0_1"/>
<proteinExistence type="inferred from homology"/>
<dbReference type="Pfam" id="PF04927">
    <property type="entry name" value="SMP"/>
    <property type="match status" value="1"/>
</dbReference>
<sequence>MSQGQPRRPREGGGVPVQDRPDARERLLADKAATKLDAEGVALAEARNKPDMAITPDGVADAVTAAARLNQERP</sequence>
<keyword evidence="2" id="KW-0677">Repeat</keyword>
<reference evidence="5" key="1">
    <citation type="journal article" date="2013" name="Nat. Commun.">
        <title>Whole-genome sequencing of Oryza brachyantha reveals mechanisms underlying Oryza genome evolution.</title>
        <authorList>
            <person name="Chen J."/>
            <person name="Huang Q."/>
            <person name="Gao D."/>
            <person name="Wang J."/>
            <person name="Lang Y."/>
            <person name="Liu T."/>
            <person name="Li B."/>
            <person name="Bai Z."/>
            <person name="Luis Goicoechea J."/>
            <person name="Liang C."/>
            <person name="Chen C."/>
            <person name="Zhang W."/>
            <person name="Sun S."/>
            <person name="Liao Y."/>
            <person name="Zhang X."/>
            <person name="Yang L."/>
            <person name="Song C."/>
            <person name="Wang M."/>
            <person name="Shi J."/>
            <person name="Liu G."/>
            <person name="Liu J."/>
            <person name="Zhou H."/>
            <person name="Zhou W."/>
            <person name="Yu Q."/>
            <person name="An N."/>
            <person name="Chen Y."/>
            <person name="Cai Q."/>
            <person name="Wang B."/>
            <person name="Liu B."/>
            <person name="Min J."/>
            <person name="Huang Y."/>
            <person name="Wu H."/>
            <person name="Li Z."/>
            <person name="Zhang Y."/>
            <person name="Yin Y."/>
            <person name="Song W."/>
            <person name="Jiang J."/>
            <person name="Jackson S.A."/>
            <person name="Wing R.A."/>
            <person name="Wang J."/>
            <person name="Chen M."/>
        </authorList>
    </citation>
    <scope>NUCLEOTIDE SEQUENCE [LARGE SCALE GENOMIC DNA]</scope>
    <source>
        <strain evidence="5">cv. IRGC 101232</strain>
    </source>
</reference>
<dbReference type="PANTHER" id="PTHR31174:SF7">
    <property type="entry name" value="LATE EMBRYOGENESIS ABUNDANT PROTEIN 31-RELATED"/>
    <property type="match status" value="1"/>
</dbReference>
<dbReference type="STRING" id="4533.J3LSS9"/>
<dbReference type="Proteomes" id="UP000006038">
    <property type="component" value="Chromosome 3"/>
</dbReference>
<comment type="similarity">
    <text evidence="1">Belongs to the LEA type SMP family.</text>
</comment>
<reference evidence="5" key="2">
    <citation type="submission" date="2013-04" db="UniProtKB">
        <authorList>
            <consortium name="EnsemblPlants"/>
        </authorList>
    </citation>
    <scope>IDENTIFICATION</scope>
</reference>
<dbReference type="AlphaFoldDB" id="J3LSS9"/>
<dbReference type="PANTHER" id="PTHR31174">
    <property type="entry name" value="SEED MATURATION FAMILY PROTEIN"/>
    <property type="match status" value="1"/>
</dbReference>
<evidence type="ECO:0000256" key="2">
    <source>
        <dbReference type="ARBA" id="ARBA00022737"/>
    </source>
</evidence>
<dbReference type="EnsemblPlants" id="OB03G41050.1">
    <property type="protein sequence ID" value="OB03G41050.1"/>
    <property type="gene ID" value="OB03G41050"/>
</dbReference>
<organism evidence="5">
    <name type="scientific">Oryza brachyantha</name>
    <name type="common">malo sina</name>
    <dbReference type="NCBI Taxonomy" id="4533"/>
    <lineage>
        <taxon>Eukaryota</taxon>
        <taxon>Viridiplantae</taxon>
        <taxon>Streptophyta</taxon>
        <taxon>Embryophyta</taxon>
        <taxon>Tracheophyta</taxon>
        <taxon>Spermatophyta</taxon>
        <taxon>Magnoliopsida</taxon>
        <taxon>Liliopsida</taxon>
        <taxon>Poales</taxon>
        <taxon>Poaceae</taxon>
        <taxon>BOP clade</taxon>
        <taxon>Oryzoideae</taxon>
        <taxon>Oryzeae</taxon>
        <taxon>Oryzinae</taxon>
        <taxon>Oryza</taxon>
    </lineage>
</organism>
<evidence type="ECO:0000256" key="1">
    <source>
        <dbReference type="ARBA" id="ARBA00010733"/>
    </source>
</evidence>
<evidence type="ECO:0000313" key="6">
    <source>
        <dbReference type="Proteomes" id="UP000006038"/>
    </source>
</evidence>